<sequence length="95" mass="11333">MVSYGGLVQLVKNDLLKFVKSVCGRTGSLQIFFVKFLCGRRVFLQKILVRQIIFRKEMFFLLESGIEVRRMRGCWERGFERTKKKELSPDFMYVR</sequence>
<reference evidence="2" key="1">
    <citation type="submission" date="2017-03" db="EMBL/GenBank/DDBJ databases">
        <title>Novel pathways for hydrocarbon cycling and metabolic interdependencies in hydrothermal sediment communities.</title>
        <authorList>
            <person name="Dombrowski N."/>
            <person name="Seitz K."/>
            <person name="Teske A."/>
            <person name="Baker B."/>
        </authorList>
    </citation>
    <scope>NUCLEOTIDE SEQUENCE [LARGE SCALE GENOMIC DNA]</scope>
</reference>
<dbReference type="AlphaFoldDB" id="A0A1W9NY02"/>
<organism evidence="1 2">
    <name type="scientific">candidate division CPR3 bacterium 4484_211</name>
    <dbReference type="NCBI Taxonomy" id="1968527"/>
    <lineage>
        <taxon>Bacteria</taxon>
        <taxon>Bacteria division CPR3</taxon>
    </lineage>
</organism>
<name>A0A1W9NY02_UNCC3</name>
<accession>A0A1W9NY02</accession>
<evidence type="ECO:0000313" key="2">
    <source>
        <dbReference type="Proteomes" id="UP000192520"/>
    </source>
</evidence>
<dbReference type="Proteomes" id="UP000192520">
    <property type="component" value="Unassembled WGS sequence"/>
</dbReference>
<dbReference type="EMBL" id="MZGJ01000012">
    <property type="protein sequence ID" value="OQX50949.1"/>
    <property type="molecule type" value="Genomic_DNA"/>
</dbReference>
<evidence type="ECO:0000313" key="1">
    <source>
        <dbReference type="EMBL" id="OQX50949.1"/>
    </source>
</evidence>
<dbReference type="STRING" id="1968527.B5M47_02430"/>
<gene>
    <name evidence="1" type="ORF">B5M47_02430</name>
</gene>
<proteinExistence type="predicted"/>
<protein>
    <submittedName>
        <fullName evidence="1">Uncharacterized protein</fullName>
    </submittedName>
</protein>
<comment type="caution">
    <text evidence="1">The sequence shown here is derived from an EMBL/GenBank/DDBJ whole genome shotgun (WGS) entry which is preliminary data.</text>
</comment>